<evidence type="ECO:0000313" key="7">
    <source>
        <dbReference type="Proteomes" id="UP001449795"/>
    </source>
</evidence>
<feature type="region of interest" description="Disordered" evidence="4">
    <location>
        <begin position="1"/>
        <end position="25"/>
    </location>
</feature>
<dbReference type="Pfam" id="PF13379">
    <property type="entry name" value="NMT1_2"/>
    <property type="match status" value="1"/>
</dbReference>
<evidence type="ECO:0000256" key="3">
    <source>
        <dbReference type="ARBA" id="ARBA00022729"/>
    </source>
</evidence>
<keyword evidence="5" id="KW-0472">Membrane</keyword>
<comment type="similarity">
    <text evidence="2">Belongs to the bacterial solute-binding protein SsuA/TauA family.</text>
</comment>
<dbReference type="PANTHER" id="PTHR30024:SF47">
    <property type="entry name" value="TAURINE-BINDING PERIPLASMIC PROTEIN"/>
    <property type="match status" value="1"/>
</dbReference>
<dbReference type="Gene3D" id="3.40.190.10">
    <property type="entry name" value="Periplasmic binding protein-like II"/>
    <property type="match status" value="2"/>
</dbReference>
<dbReference type="SUPFAM" id="SSF53850">
    <property type="entry name" value="Periplasmic binding protein-like II"/>
    <property type="match status" value="1"/>
</dbReference>
<feature type="transmembrane region" description="Helical" evidence="5">
    <location>
        <begin position="33"/>
        <end position="54"/>
    </location>
</feature>
<dbReference type="PANTHER" id="PTHR30024">
    <property type="entry name" value="ALIPHATIC SULFONATES-BINDING PROTEIN-RELATED"/>
    <property type="match status" value="1"/>
</dbReference>
<keyword evidence="5" id="KW-0812">Transmembrane</keyword>
<keyword evidence="5" id="KW-1133">Transmembrane helix</keyword>
<keyword evidence="3" id="KW-0732">Signal</keyword>
<evidence type="ECO:0000256" key="5">
    <source>
        <dbReference type="SAM" id="Phobius"/>
    </source>
</evidence>
<dbReference type="RefSeq" id="WP_342628414.1">
    <property type="nucleotide sequence ID" value="NZ_CP152276.1"/>
</dbReference>
<reference evidence="6 7" key="1">
    <citation type="submission" date="2024-04" db="EMBL/GenBank/DDBJ databases">
        <title>Complete genome sequence of Nguyenibacter vanlangesis HBCM-1154, a strain capable of nitrogen fixation, IAA production, and phosphorus solubilization isolated from sugarcane soil.</title>
        <authorList>
            <person name="MY HANH P."/>
        </authorList>
    </citation>
    <scope>NUCLEOTIDE SEQUENCE [LARGE SCALE GENOMIC DNA]</scope>
    <source>
        <strain evidence="6 7">HBCM 1154</strain>
    </source>
</reference>
<evidence type="ECO:0000256" key="4">
    <source>
        <dbReference type="SAM" id="MobiDB-lite"/>
    </source>
</evidence>
<comment type="subcellular location">
    <subcellularLocation>
        <location evidence="1">Periplasm</location>
    </subcellularLocation>
</comment>
<keyword evidence="7" id="KW-1185">Reference proteome</keyword>
<evidence type="ECO:0000256" key="2">
    <source>
        <dbReference type="ARBA" id="ARBA00010742"/>
    </source>
</evidence>
<dbReference type="EMBL" id="CP152276">
    <property type="protein sequence ID" value="XAE42776.1"/>
    <property type="molecule type" value="Genomic_DNA"/>
</dbReference>
<dbReference type="Proteomes" id="UP001449795">
    <property type="component" value="Chromosome"/>
</dbReference>
<sequence length="392" mass="41156">MDERNGGAGPVVERPHRPGRLGAGRHGLGRRELVAAAGAGVVGVGAVVAGGLVLRHARHSPAVAGRTPLEGTFRRLVLSWPATNPMLFAVARANFFASYHLDVSLAGGVPNGRAAIAALAAGRTVGAVSPILTWLDVYQQGGLQGGQHGGVPAHLVAGLQSGTFRLLVRRKVKITRLDNVAGLRIAVTDPDMADRLFFSVMMRRKGIDPDRAVQWLTLPPEQVEAAARAGEIDAVAAHDPLAWRLLHAADSPFFELANSVNGNYGARANLALSLSDTFLQADPAAAAALVMALRAASDWIRDHPAQAASLMAGQGDGTGQADILAMLRHERLGVSPVGADLRVQVAQYVDEMKLLGRVPDTVGSAAYARRVCFNALQADAARSFWPLGAGPR</sequence>
<name>A0ABZ3D5P9_9PROT</name>
<evidence type="ECO:0000256" key="1">
    <source>
        <dbReference type="ARBA" id="ARBA00004418"/>
    </source>
</evidence>
<protein>
    <submittedName>
        <fullName evidence="6">ABC transporter substrate-binding protein</fullName>
    </submittedName>
</protein>
<accession>A0ABZ3D5P9</accession>
<evidence type="ECO:0000313" key="6">
    <source>
        <dbReference type="EMBL" id="XAE42776.1"/>
    </source>
</evidence>
<proteinExistence type="inferred from homology"/>
<organism evidence="6 7">
    <name type="scientific">Nguyenibacter vanlangensis</name>
    <dbReference type="NCBI Taxonomy" id="1216886"/>
    <lineage>
        <taxon>Bacteria</taxon>
        <taxon>Pseudomonadati</taxon>
        <taxon>Pseudomonadota</taxon>
        <taxon>Alphaproteobacteria</taxon>
        <taxon>Acetobacterales</taxon>
        <taxon>Acetobacteraceae</taxon>
        <taxon>Nguyenibacter</taxon>
    </lineage>
</organism>
<gene>
    <name evidence="6" type="ORF">AAC691_21500</name>
</gene>